<proteinExistence type="predicted"/>
<accession>A0ACC0VVQ6</accession>
<keyword evidence="2" id="KW-1185">Reference proteome</keyword>
<evidence type="ECO:0000313" key="1">
    <source>
        <dbReference type="EMBL" id="KAI9909913.1"/>
    </source>
</evidence>
<gene>
    <name evidence="1" type="ORF">PsorP6_010995</name>
</gene>
<name>A0ACC0VVQ6_9STRA</name>
<reference evidence="1 2" key="1">
    <citation type="journal article" date="2022" name="bioRxiv">
        <title>The genome of the oomycete Peronosclerospora sorghi, a cosmopolitan pathogen of maize and sorghum, is inflated with dispersed pseudogenes.</title>
        <authorList>
            <person name="Fletcher K."/>
            <person name="Martin F."/>
            <person name="Isakeit T."/>
            <person name="Cavanaugh K."/>
            <person name="Magill C."/>
            <person name="Michelmore R."/>
        </authorList>
    </citation>
    <scope>NUCLEOTIDE SEQUENCE [LARGE SCALE GENOMIC DNA]</scope>
    <source>
        <strain evidence="1">P6</strain>
    </source>
</reference>
<sequence length="175" mass="18684">MLAAVSLTVSTTEANEGLRYGPICGGPHGDYFSGADKVEPGTIVKEVTLNGAERVNGITIVALPPGATVPFTFHAGGYGGEPTRLKLGAGEYITSVEYHAHKHDETQHTRIFYLQLSTNKNKTIHAGQQKGDVCMDEAPYGYQLSSFCGFQGDELDMAGAIWTSVDKDPPIIAIP</sequence>
<protein>
    <submittedName>
        <fullName evidence="1">Uncharacterized protein</fullName>
    </submittedName>
</protein>
<evidence type="ECO:0000313" key="2">
    <source>
        <dbReference type="Proteomes" id="UP001163321"/>
    </source>
</evidence>
<organism evidence="1 2">
    <name type="scientific">Peronosclerospora sorghi</name>
    <dbReference type="NCBI Taxonomy" id="230839"/>
    <lineage>
        <taxon>Eukaryota</taxon>
        <taxon>Sar</taxon>
        <taxon>Stramenopiles</taxon>
        <taxon>Oomycota</taxon>
        <taxon>Peronosporomycetes</taxon>
        <taxon>Peronosporales</taxon>
        <taxon>Peronosporaceae</taxon>
        <taxon>Peronosclerospora</taxon>
    </lineage>
</organism>
<comment type="caution">
    <text evidence="1">The sequence shown here is derived from an EMBL/GenBank/DDBJ whole genome shotgun (WGS) entry which is preliminary data.</text>
</comment>
<dbReference type="Proteomes" id="UP001163321">
    <property type="component" value="Chromosome 6"/>
</dbReference>
<dbReference type="EMBL" id="CM047585">
    <property type="protein sequence ID" value="KAI9909913.1"/>
    <property type="molecule type" value="Genomic_DNA"/>
</dbReference>